<dbReference type="Proteomes" id="UP000037392">
    <property type="component" value="Unassembled WGS sequence"/>
</dbReference>
<dbReference type="GeneID" id="93166665"/>
<sequence>MKNMKLTKFFMVVLTLLLCLSLTACGDINELVDEYDWRTIGIVRGSGAITRGGEETKVLVCVYEEDTELYYDSKDRMIFGTLDYPLSFSIWNAWDKFQGIDFADLNGDGDVTMEFDVYGTDIVMVWFWDAQRDQFVYQMEESQLAVPVLMGGELPFADMETLQSENREDGTYYYMYATEAERIRVVNMVQQCTDIVLPPELEDGVSRPDDYLTGCALSFGGETIYELHTAEEDEAYSEKIGHPVFVVTYTSGEGEKAREWTVFATDDGRYTYLYGIGAVPDALDDVEAVYQDIFAGLYLSNGAASSGDDPGEKEDYSMYAGFWLGDADAGYDYIEFNAEGGWRADSFDNVEVVDGYLSYGPEEDVAYIYSGDNDTDGGYVELDGDRLYISSFGSFHYLSKSISQLRGTWYLNNDFSAEYYIEIDEDGGWRRCQRTPGNDEASEMDWGVLSYNQDKAGAYYENSYMDSLADNSSEAQVLDSGEGVLVWGDDGTYYRLEEWR</sequence>
<dbReference type="AlphaFoldDB" id="A0A0J9E3T1"/>
<gene>
    <name evidence="2" type="ORF">HMPREF9470_05588</name>
</gene>
<dbReference type="PATRIC" id="fig|742734.4.peg.5986"/>
<organism evidence="2 3">
    <name type="scientific">[Clostridium] citroniae WAL-19142</name>
    <dbReference type="NCBI Taxonomy" id="742734"/>
    <lineage>
        <taxon>Bacteria</taxon>
        <taxon>Bacillati</taxon>
        <taxon>Bacillota</taxon>
        <taxon>Clostridia</taxon>
        <taxon>Lachnospirales</taxon>
        <taxon>Lachnospiraceae</taxon>
        <taxon>Enterocloster</taxon>
    </lineage>
</organism>
<reference evidence="2 3" key="1">
    <citation type="submission" date="2011-04" db="EMBL/GenBank/DDBJ databases">
        <title>The Genome Sequence of Clostridium citroniae WAL-19142.</title>
        <authorList>
            <consortium name="The Broad Institute Genome Sequencing Platform"/>
            <person name="Earl A."/>
            <person name="Ward D."/>
            <person name="Feldgarden M."/>
            <person name="Gevers D."/>
            <person name="Warren Y.A."/>
            <person name="Tyrrell K.L."/>
            <person name="Citron D.M."/>
            <person name="Goldstein E.J."/>
            <person name="Daigneault M."/>
            <person name="Allen-Vercoe E."/>
            <person name="Young S.K."/>
            <person name="Zeng Q."/>
            <person name="Gargeya S."/>
            <person name="Fitzgerald M."/>
            <person name="Haas B."/>
            <person name="Abouelleil A."/>
            <person name="Alvarado L."/>
            <person name="Arachchi H.M."/>
            <person name="Berlin A."/>
            <person name="Brown A."/>
            <person name="Chapman S.B."/>
            <person name="Chen Z."/>
            <person name="Dunbar C."/>
            <person name="Freedman E."/>
            <person name="Gearin G."/>
            <person name="Gellesch M."/>
            <person name="Goldberg J."/>
            <person name="Griggs A."/>
            <person name="Gujja S."/>
            <person name="Heilman E.R."/>
            <person name="Heiman D."/>
            <person name="Howarth C."/>
            <person name="Larson L."/>
            <person name="Lui A."/>
            <person name="MacDonald P.J."/>
            <person name="Mehta T."/>
            <person name="Montmayeur A."/>
            <person name="Murphy C."/>
            <person name="Neiman D."/>
            <person name="Pearson M."/>
            <person name="Priest M."/>
            <person name="Roberts A."/>
            <person name="Saif S."/>
            <person name="Shea T."/>
            <person name="Shenoy N."/>
            <person name="Sisk P."/>
            <person name="Stolte C."/>
            <person name="Sykes S."/>
            <person name="White J."/>
            <person name="Yandava C."/>
            <person name="Wortman J."/>
            <person name="Nusbaum C."/>
            <person name="Birren B."/>
        </authorList>
    </citation>
    <scope>NUCLEOTIDE SEQUENCE [LARGE SCALE GENOMIC DNA]</scope>
    <source>
        <strain evidence="2 3">WAL-19142</strain>
    </source>
</reference>
<dbReference type="OrthoDB" id="1957129at2"/>
<keyword evidence="1" id="KW-0732">Signal</keyword>
<dbReference type="PROSITE" id="PS51257">
    <property type="entry name" value="PROKAR_LIPOPROTEIN"/>
    <property type="match status" value="1"/>
</dbReference>
<evidence type="ECO:0000313" key="3">
    <source>
        <dbReference type="Proteomes" id="UP000037392"/>
    </source>
</evidence>
<comment type="caution">
    <text evidence="2">The sequence shown here is derived from an EMBL/GenBank/DDBJ whole genome shotgun (WGS) entry which is preliminary data.</text>
</comment>
<accession>A0A0J9E3T1</accession>
<dbReference type="RefSeq" id="WP_156200245.1">
    <property type="nucleotide sequence ID" value="NZ_KQ235889.1"/>
</dbReference>
<evidence type="ECO:0000313" key="2">
    <source>
        <dbReference type="EMBL" id="KMW10075.1"/>
    </source>
</evidence>
<feature type="signal peptide" evidence="1">
    <location>
        <begin position="1"/>
        <end position="26"/>
    </location>
</feature>
<dbReference type="EMBL" id="ADLK01000061">
    <property type="protein sequence ID" value="KMW10075.1"/>
    <property type="molecule type" value="Genomic_DNA"/>
</dbReference>
<feature type="chain" id="PRO_5005318217" evidence="1">
    <location>
        <begin position="27"/>
        <end position="500"/>
    </location>
</feature>
<name>A0A0J9E3T1_9FIRM</name>
<evidence type="ECO:0000256" key="1">
    <source>
        <dbReference type="SAM" id="SignalP"/>
    </source>
</evidence>
<protein>
    <submittedName>
        <fullName evidence="2">Uncharacterized protein</fullName>
    </submittedName>
</protein>
<proteinExistence type="predicted"/>